<name>A0A6G6IR23_PSENT</name>
<dbReference type="KEGG" id="pnt:G5B91_04940"/>
<feature type="binding site" evidence="2">
    <location>
        <position position="350"/>
    </location>
    <ligand>
        <name>FAD</name>
        <dbReference type="ChEBI" id="CHEBI:57692"/>
    </ligand>
</feature>
<feature type="binding site" evidence="2">
    <location>
        <position position="195"/>
    </location>
    <ligand>
        <name>FAD</name>
        <dbReference type="ChEBI" id="CHEBI:57692"/>
    </ligand>
</feature>
<dbReference type="PANTHER" id="PTHR43747:SF4">
    <property type="entry name" value="FLAVIN-DEPENDENT TRYPTOPHAN HALOGENASE"/>
    <property type="match status" value="1"/>
</dbReference>
<dbReference type="PANTHER" id="PTHR43747">
    <property type="entry name" value="FAD-BINDING PROTEIN"/>
    <property type="match status" value="1"/>
</dbReference>
<dbReference type="GO" id="GO:0004497">
    <property type="term" value="F:monooxygenase activity"/>
    <property type="evidence" value="ECO:0007669"/>
    <property type="project" value="InterPro"/>
</dbReference>
<dbReference type="SUPFAM" id="SSF51905">
    <property type="entry name" value="FAD/NAD(P)-binding domain"/>
    <property type="match status" value="1"/>
</dbReference>
<feature type="binding site" evidence="2">
    <location>
        <position position="341"/>
    </location>
    <ligand>
        <name>FAD</name>
        <dbReference type="ChEBI" id="CHEBI:57692"/>
    </ligand>
</feature>
<proteinExistence type="predicted"/>
<dbReference type="GO" id="GO:0000166">
    <property type="term" value="F:nucleotide binding"/>
    <property type="evidence" value="ECO:0007669"/>
    <property type="project" value="UniProtKB-KW"/>
</dbReference>
<organism evidence="3 4">
    <name type="scientific">Pseudomonas nitroreducens</name>
    <dbReference type="NCBI Taxonomy" id="46680"/>
    <lineage>
        <taxon>Bacteria</taxon>
        <taxon>Pseudomonadati</taxon>
        <taxon>Pseudomonadota</taxon>
        <taxon>Gammaproteobacteria</taxon>
        <taxon>Pseudomonadales</taxon>
        <taxon>Pseudomonadaceae</taxon>
        <taxon>Pseudomonas</taxon>
    </lineage>
</organism>
<dbReference type="InterPro" id="IPR050816">
    <property type="entry name" value="Flavin-dep_Halogenase_NPB"/>
</dbReference>
<feature type="binding site" evidence="2">
    <location>
        <position position="81"/>
    </location>
    <ligand>
        <name>7-chloro-L-tryptophan</name>
        <dbReference type="ChEBI" id="CHEBI:58713"/>
    </ligand>
</feature>
<gene>
    <name evidence="3" type="ORF">G5B91_04940</name>
</gene>
<accession>A0A6G6IR23</accession>
<keyword evidence="2" id="KW-0274">FAD</keyword>
<dbReference type="Proteomes" id="UP000501063">
    <property type="component" value="Chromosome"/>
</dbReference>
<dbReference type="Gene3D" id="3.50.50.60">
    <property type="entry name" value="FAD/NAD(P)-binding domain"/>
    <property type="match status" value="1"/>
</dbReference>
<protein>
    <submittedName>
        <fullName evidence="3">Tryptophan 7-halogenase</fullName>
    </submittedName>
</protein>
<reference evidence="3 4" key="1">
    <citation type="submission" date="2020-02" db="EMBL/GenBank/DDBJ databases">
        <title>Integrative conjugative elements (ICEs) and plasmids drive adaptation of Pseudomonas nitroreducens strain HBP1 to wastewater environment.</title>
        <authorList>
            <person name="Sentchilo V."/>
            <person name="Carraro N."/>
            <person name="Bertelli C."/>
            <person name="van der Meer J.R."/>
        </authorList>
    </citation>
    <scope>NUCLEOTIDE SEQUENCE [LARGE SCALE GENOMIC DNA]</scope>
    <source>
        <strain evidence="3 4">HBP1</strain>
    </source>
</reference>
<dbReference type="InterPro" id="IPR033856">
    <property type="entry name" value="Trp_halogen"/>
</dbReference>
<evidence type="ECO:0000313" key="4">
    <source>
        <dbReference type="Proteomes" id="UP000501063"/>
    </source>
</evidence>
<dbReference type="EMBL" id="CP049140">
    <property type="protein sequence ID" value="QIE85646.1"/>
    <property type="molecule type" value="Genomic_DNA"/>
</dbReference>
<dbReference type="InterPro" id="IPR006905">
    <property type="entry name" value="Flavin_halogenase"/>
</dbReference>
<feature type="active site" evidence="1">
    <location>
        <position position="81"/>
    </location>
</feature>
<dbReference type="PIRSF" id="PIRSF011396">
    <property type="entry name" value="Trp_halogenase"/>
    <property type="match status" value="1"/>
</dbReference>
<dbReference type="AlphaFoldDB" id="A0A6G6IR23"/>
<feature type="binding site" evidence="2">
    <location>
        <position position="354"/>
    </location>
    <ligand>
        <name>FAD</name>
        <dbReference type="ChEBI" id="CHEBI:57692"/>
    </ligand>
</feature>
<keyword evidence="2" id="KW-0285">Flavoprotein</keyword>
<keyword evidence="2" id="KW-0547">Nucleotide-binding</keyword>
<evidence type="ECO:0000313" key="3">
    <source>
        <dbReference type="EMBL" id="QIE85646.1"/>
    </source>
</evidence>
<sequence length="506" mass="56893">MMLNLSNCRRVAVVGGGSAGWFAALELRKLFLHKVEVVLVEAESLGIIGAGEGSLPNFNRALEHYGLDRTEFMRETHSTHKLGLALEGWRSGAPDDIFLHQFSYSHDGVDLTSWVEPNGSYPLASILINQGYQLQHYPATWKMWQEGASQATAEAFLQSLPAKTPMAYHFDARKLASYLRDIAIKRGVQHITATVESVRLDEKRHVTALVLPDREIEVDFVIDASGLHRLIIGKTLNASWQSYADHLLLNRALPFFIPSQTEHPPLVTRAIAMKHGWMWCIPTLERLGVGYVYCDRYTDREAAVKEVQDYWGMDIEPANDFAFEPGHYDQVWLGNVMAVGLSSGFVEPLEATSIGQTLDQLARFGELIVACDGIIPQQLIDQFNHEIGRYWDGIRDFLFLHYDTPRNDTAFWRAASNAAAPSTYKELKRTLAHRPPRLMDMEQYQGGPFRMFGVPNWMSVAAPLGILSREATALDLRSLSQEKRQRLGSFLAKVESRMKAESGASN</sequence>
<evidence type="ECO:0000256" key="1">
    <source>
        <dbReference type="PIRSR" id="PIRSR011396-1"/>
    </source>
</evidence>
<evidence type="ECO:0000256" key="2">
    <source>
        <dbReference type="PIRSR" id="PIRSR011396-2"/>
    </source>
</evidence>
<feature type="binding site" evidence="2">
    <location>
        <begin position="16"/>
        <end position="19"/>
    </location>
    <ligand>
        <name>FAD</name>
        <dbReference type="ChEBI" id="CHEBI:57692"/>
    </ligand>
</feature>
<dbReference type="Pfam" id="PF04820">
    <property type="entry name" value="Trp_halogenase"/>
    <property type="match status" value="1"/>
</dbReference>
<dbReference type="InterPro" id="IPR036188">
    <property type="entry name" value="FAD/NAD-bd_sf"/>
</dbReference>